<dbReference type="InterPro" id="IPR036365">
    <property type="entry name" value="PGBD-like_sf"/>
</dbReference>
<evidence type="ECO:0000256" key="3">
    <source>
        <dbReference type="ARBA" id="ARBA00023200"/>
    </source>
</evidence>
<dbReference type="InterPro" id="IPR002477">
    <property type="entry name" value="Peptidoglycan-bd-like"/>
</dbReference>
<dbReference type="InterPro" id="IPR023347">
    <property type="entry name" value="Lysozyme_dom_sf"/>
</dbReference>
<keyword evidence="1 4" id="KW-0929">Antimicrobial</keyword>
<feature type="domain" description="Peptidase M15A C-terminal" evidence="6">
    <location>
        <begin position="578"/>
        <end position="667"/>
    </location>
</feature>
<evidence type="ECO:0000313" key="8">
    <source>
        <dbReference type="Proteomes" id="UP000191901"/>
    </source>
</evidence>
<dbReference type="STRING" id="1641165.XM38_03375"/>
<dbReference type="SUPFAM" id="SSF55166">
    <property type="entry name" value="Hedgehog/DD-peptidase"/>
    <property type="match status" value="1"/>
</dbReference>
<dbReference type="InterPro" id="IPR036366">
    <property type="entry name" value="PGBDSf"/>
</dbReference>
<keyword evidence="3" id="KW-1035">Host cytoplasm</keyword>
<dbReference type="InterPro" id="IPR013230">
    <property type="entry name" value="Peptidase_M15A_C"/>
</dbReference>
<dbReference type="GO" id="GO:0009253">
    <property type="term" value="P:peptidoglycan catabolic process"/>
    <property type="evidence" value="ECO:0007669"/>
    <property type="project" value="InterPro"/>
</dbReference>
<dbReference type="Gene3D" id="1.10.530.40">
    <property type="match status" value="1"/>
</dbReference>
<dbReference type="Pfam" id="PF08291">
    <property type="entry name" value="Peptidase_M15_3"/>
    <property type="match status" value="1"/>
</dbReference>
<comment type="catalytic activity">
    <reaction evidence="4">
        <text>Hydrolysis of (1-&gt;4)-beta-linkages between N-acetylmuramic acid and N-acetyl-D-glucosamine residues in a peptidoglycan and between N-acetyl-D-glucosamine residues in chitodextrins.</text>
        <dbReference type="EC" id="3.2.1.17"/>
    </reaction>
</comment>
<proteinExistence type="inferred from homology"/>
<dbReference type="KEGG" id="hhg:XM38_043320"/>
<keyword evidence="8" id="KW-1185">Reference proteome</keyword>
<keyword evidence="2 4" id="KW-0081">Bacteriolytic enzyme</keyword>
<evidence type="ECO:0000313" key="7">
    <source>
        <dbReference type="EMBL" id="ASC73367.1"/>
    </source>
</evidence>
<dbReference type="InterPro" id="IPR023346">
    <property type="entry name" value="Lysozyme-like_dom_sf"/>
</dbReference>
<evidence type="ECO:0000259" key="6">
    <source>
        <dbReference type="Pfam" id="PF08291"/>
    </source>
</evidence>
<dbReference type="InterPro" id="IPR009045">
    <property type="entry name" value="Zn_M74/Hedgehog-like"/>
</dbReference>
<evidence type="ECO:0000256" key="4">
    <source>
        <dbReference type="RuleBase" id="RU003788"/>
    </source>
</evidence>
<dbReference type="EMBL" id="CP021983">
    <property type="protein sequence ID" value="ASC73367.1"/>
    <property type="molecule type" value="Genomic_DNA"/>
</dbReference>
<comment type="similarity">
    <text evidence="4">Belongs to the glycosyl hydrolase 24 family.</text>
</comment>
<dbReference type="GO" id="GO:0031640">
    <property type="term" value="P:killing of cells of another organism"/>
    <property type="evidence" value="ECO:0007669"/>
    <property type="project" value="UniProtKB-KW"/>
</dbReference>
<dbReference type="Pfam" id="PF01471">
    <property type="entry name" value="PG_binding_1"/>
    <property type="match status" value="1"/>
</dbReference>
<evidence type="ECO:0000256" key="2">
    <source>
        <dbReference type="ARBA" id="ARBA00022638"/>
    </source>
</evidence>
<dbReference type="CDD" id="cd00737">
    <property type="entry name" value="lyz_endolysin_autolysin"/>
    <property type="match status" value="1"/>
</dbReference>
<dbReference type="EC" id="3.2.1.17" evidence="4"/>
<protein>
    <recommendedName>
        <fullName evidence="4">Lysozyme</fullName>
        <ecNumber evidence="4">3.2.1.17</ecNumber>
    </recommendedName>
</protein>
<dbReference type="SUPFAM" id="SSF47090">
    <property type="entry name" value="PGBD-like"/>
    <property type="match status" value="1"/>
</dbReference>
<dbReference type="Pfam" id="PF00959">
    <property type="entry name" value="Phage_lysozyme"/>
    <property type="match status" value="1"/>
</dbReference>
<dbReference type="GO" id="GO:0042742">
    <property type="term" value="P:defense response to bacterium"/>
    <property type="evidence" value="ECO:0007669"/>
    <property type="project" value="UniProtKB-KW"/>
</dbReference>
<evidence type="ECO:0000259" key="5">
    <source>
        <dbReference type="Pfam" id="PF01471"/>
    </source>
</evidence>
<dbReference type="RefSeq" id="WP_202978936.1">
    <property type="nucleotide sequence ID" value="NZ_CP021983.2"/>
</dbReference>
<dbReference type="InterPro" id="IPR002196">
    <property type="entry name" value="Glyco_hydro_24"/>
</dbReference>
<reference evidence="7 8" key="1">
    <citation type="journal article" date="2016" name="Biochim. Biophys. Acta">
        <title>Characterization of red-shifted phycobilisomes isolated from the chlorophyll f-containing cyanobacterium Halomicronema hongdechloris.</title>
        <authorList>
            <person name="Li Y."/>
            <person name="Lin Y."/>
            <person name="Garvey C.J."/>
            <person name="Birch D."/>
            <person name="Corkery R.W."/>
            <person name="Loughlin P.C."/>
            <person name="Scheer H."/>
            <person name="Willows R.D."/>
            <person name="Chen M."/>
        </authorList>
    </citation>
    <scope>NUCLEOTIDE SEQUENCE [LARGE SCALE GENOMIC DNA]</scope>
    <source>
        <strain evidence="7 8">C2206</strain>
    </source>
</reference>
<dbReference type="SUPFAM" id="SSF53955">
    <property type="entry name" value="Lysozyme-like"/>
    <property type="match status" value="1"/>
</dbReference>
<dbReference type="PANTHER" id="PTHR38107">
    <property type="match status" value="1"/>
</dbReference>
<evidence type="ECO:0000256" key="1">
    <source>
        <dbReference type="ARBA" id="ARBA00022529"/>
    </source>
</evidence>
<dbReference type="GO" id="GO:0003796">
    <property type="term" value="F:lysozyme activity"/>
    <property type="evidence" value="ECO:0007669"/>
    <property type="project" value="UniProtKB-EC"/>
</dbReference>
<dbReference type="AlphaFoldDB" id="A0A1Z3HTC3"/>
<dbReference type="InterPro" id="IPR051018">
    <property type="entry name" value="Bacteriophage_GH24"/>
</dbReference>
<dbReference type="Gene3D" id="3.30.1380.10">
    <property type="match status" value="1"/>
</dbReference>
<accession>A0A1Z3HTC3</accession>
<dbReference type="Gene3D" id="1.10.101.10">
    <property type="entry name" value="PGBD-like superfamily/PGBD"/>
    <property type="match status" value="1"/>
</dbReference>
<keyword evidence="4 7" id="KW-0378">Hydrolase</keyword>
<name>A0A1Z3HTC3_9CYAN</name>
<dbReference type="GO" id="GO:0016998">
    <property type="term" value="P:cell wall macromolecule catabolic process"/>
    <property type="evidence" value="ECO:0007669"/>
    <property type="project" value="InterPro"/>
</dbReference>
<feature type="domain" description="Peptidoglycan binding-like" evidence="5">
    <location>
        <begin position="202"/>
        <end position="257"/>
    </location>
</feature>
<organism evidence="7 8">
    <name type="scientific">Halomicronema hongdechloris C2206</name>
    <dbReference type="NCBI Taxonomy" id="1641165"/>
    <lineage>
        <taxon>Bacteria</taxon>
        <taxon>Bacillati</taxon>
        <taxon>Cyanobacteriota</taxon>
        <taxon>Cyanophyceae</taxon>
        <taxon>Nodosilineales</taxon>
        <taxon>Nodosilineaceae</taxon>
        <taxon>Halomicronema</taxon>
    </lineage>
</organism>
<keyword evidence="4" id="KW-0326">Glycosidase</keyword>
<dbReference type="PANTHER" id="PTHR38107:SF3">
    <property type="entry name" value="LYSOZYME RRRD-RELATED"/>
    <property type="match status" value="1"/>
</dbReference>
<dbReference type="InterPro" id="IPR033907">
    <property type="entry name" value="Endolysin_autolysin"/>
</dbReference>
<sequence length="676" mass="75765">MANVPDPAVELIKTFEGFSRNAYPDPRTGGKPYTIGWGSTRKKDGSPFELGDTITPDQAEELLRWQLENEFLPPLEKIPTWPTMNQRQRGAILSFAYNLGAHFYGGNNFATITEVLKTGNWSKIESALVLYRNPGTNVEAGLLRRRLTEAQVFLEGTSGLSLSAAGKRYLAGGQTPQEYFEGPAKDYEPGERTLLQSMPYLRGKDVVALQEALVKAGHSISTDGIFGPATKQAVEAFQAANGLTVDGIVGDNTWSALMDPAANFTLRIGQDTLLKLRPEDVTELSEAEVHAVSKGSTYPLHSYAYADPTQGDFNGHIKVAFQGTNVKGFNTWFVYGGHIQVEKDGEVVYPWEEQQAEFILKIYRDTLFKRRPIQSSQLPATQKHSVAQGSQFVLHSYAFQDAHGDFSSHIKIALKYEKDFINDLSQWFVYDQHAMVEFDGQIVYPHLPRLQVTQDTILKRRPLQSSQLPDNEKYMIAKGTSLILHSWAYRDQQGDFNRHIKFAIKYEQDFIQKFSTWYVYDQHAQVLLGDKVVYPPAFQGKAFKLPGNTSTFYTGQPILPKGDFTWGEATKEGTRIPPTADIVKNILALAKHLQQARDRIGSPFIINSWYRTPEANRAAGGHPRSLHLQGQAVDMDVPGYSPRQVANALINTWPGGILIYSTHVHLDTGRRQVVYM</sequence>
<dbReference type="Proteomes" id="UP000191901">
    <property type="component" value="Chromosome"/>
</dbReference>
<gene>
    <name evidence="7" type="primary">cwlH</name>
    <name evidence="7" type="ORF">XM38_043320</name>
</gene>